<dbReference type="SUPFAM" id="SSF50370">
    <property type="entry name" value="Ricin B-like lectins"/>
    <property type="match status" value="1"/>
</dbReference>
<dbReference type="PANTHER" id="PTHR31257:SF2">
    <property type="entry name" value="RICIN B-LIKE LECTIN EULS3"/>
    <property type="match status" value="1"/>
</dbReference>
<dbReference type="CDD" id="cd23431">
    <property type="entry name" value="beta-trefoil_Ricin_AtEULS3-like"/>
    <property type="match status" value="1"/>
</dbReference>
<gene>
    <name evidence="2" type="ORF">LIER_42957</name>
</gene>
<evidence type="ECO:0000313" key="2">
    <source>
        <dbReference type="EMBL" id="GAA0147458.1"/>
    </source>
</evidence>
<sequence>MRRHHHHHPHPRPHRHHHVHPPPVIHVSVPTPPIVRHTPAVTTVVHHHDTLADRPSVRLYCRARPDLSLTVRDGYVVLASSVPSDPYQHWVKDDKYSNRVRDDEGFPAFSLVNKATGQAIKHPIAPAHPVHLLHYNPDLLDESILWTESHELGDTYKAIRTVNNVRLNLEALHEGFLHGGVHDGTKVGVKDWTAGDNQRWRITYYCKTLSLLS</sequence>
<organism evidence="2 3">
    <name type="scientific">Lithospermum erythrorhizon</name>
    <name type="common">Purple gromwell</name>
    <name type="synonym">Lithospermum officinale var. erythrorhizon</name>
    <dbReference type="NCBI Taxonomy" id="34254"/>
    <lineage>
        <taxon>Eukaryota</taxon>
        <taxon>Viridiplantae</taxon>
        <taxon>Streptophyta</taxon>
        <taxon>Embryophyta</taxon>
        <taxon>Tracheophyta</taxon>
        <taxon>Spermatophyta</taxon>
        <taxon>Magnoliopsida</taxon>
        <taxon>eudicotyledons</taxon>
        <taxon>Gunneridae</taxon>
        <taxon>Pentapetalae</taxon>
        <taxon>asterids</taxon>
        <taxon>lamiids</taxon>
        <taxon>Boraginales</taxon>
        <taxon>Boraginaceae</taxon>
        <taxon>Boraginoideae</taxon>
        <taxon>Lithospermeae</taxon>
        <taxon>Lithospermum</taxon>
    </lineage>
</organism>
<feature type="region of interest" description="Disordered" evidence="1">
    <location>
        <begin position="1"/>
        <end position="23"/>
    </location>
</feature>
<name>A0AAV3P846_LITER</name>
<dbReference type="EMBL" id="BAABME010031880">
    <property type="protein sequence ID" value="GAA0147458.1"/>
    <property type="molecule type" value="Genomic_DNA"/>
</dbReference>
<feature type="compositionally biased region" description="Basic residues" evidence="1">
    <location>
        <begin position="1"/>
        <end position="20"/>
    </location>
</feature>
<dbReference type="Gene3D" id="2.80.10.50">
    <property type="match status" value="1"/>
</dbReference>
<dbReference type="InterPro" id="IPR040249">
    <property type="entry name" value="Ricin_B-like_lectin_EULS3-like"/>
</dbReference>
<evidence type="ECO:0000313" key="3">
    <source>
        <dbReference type="Proteomes" id="UP001454036"/>
    </source>
</evidence>
<dbReference type="Proteomes" id="UP001454036">
    <property type="component" value="Unassembled WGS sequence"/>
</dbReference>
<keyword evidence="3" id="KW-1185">Reference proteome</keyword>
<dbReference type="AlphaFoldDB" id="A0AAV3P846"/>
<dbReference type="PANTHER" id="PTHR31257">
    <property type="entry name" value="RICIN B-LIKE LECTIN EULS3"/>
    <property type="match status" value="1"/>
</dbReference>
<evidence type="ECO:0000256" key="1">
    <source>
        <dbReference type="SAM" id="MobiDB-lite"/>
    </source>
</evidence>
<accession>A0AAV3P846</accession>
<dbReference type="InterPro" id="IPR035992">
    <property type="entry name" value="Ricin_B-like_lectins"/>
</dbReference>
<comment type="caution">
    <text evidence="2">The sequence shown here is derived from an EMBL/GenBank/DDBJ whole genome shotgun (WGS) entry which is preliminary data.</text>
</comment>
<protein>
    <submittedName>
        <fullName evidence="2">Uncharacterized protein</fullName>
    </submittedName>
</protein>
<reference evidence="2 3" key="1">
    <citation type="submission" date="2024-01" db="EMBL/GenBank/DDBJ databases">
        <title>The complete chloroplast genome sequence of Lithospermum erythrorhizon: insights into the phylogenetic relationship among Boraginaceae species and the maternal lineages of purple gromwells.</title>
        <authorList>
            <person name="Okada T."/>
            <person name="Watanabe K."/>
        </authorList>
    </citation>
    <scope>NUCLEOTIDE SEQUENCE [LARGE SCALE GENOMIC DNA]</scope>
</reference>
<proteinExistence type="predicted"/>